<accession>A0A316UIP9</accession>
<organism evidence="4 5">
    <name type="scientific">Pseudomicrostroma glucosiphilum</name>
    <dbReference type="NCBI Taxonomy" id="1684307"/>
    <lineage>
        <taxon>Eukaryota</taxon>
        <taxon>Fungi</taxon>
        <taxon>Dikarya</taxon>
        <taxon>Basidiomycota</taxon>
        <taxon>Ustilaginomycotina</taxon>
        <taxon>Exobasidiomycetes</taxon>
        <taxon>Microstromatales</taxon>
        <taxon>Microstromatales incertae sedis</taxon>
        <taxon>Pseudomicrostroma</taxon>
    </lineage>
</organism>
<keyword evidence="3" id="KW-0560">Oxidoreductase</keyword>
<evidence type="ECO:0000313" key="4">
    <source>
        <dbReference type="EMBL" id="PWN23823.1"/>
    </source>
</evidence>
<dbReference type="InterPro" id="IPR002347">
    <property type="entry name" value="SDR_fam"/>
</dbReference>
<dbReference type="Gene3D" id="3.40.50.720">
    <property type="entry name" value="NAD(P)-binding Rossmann-like Domain"/>
    <property type="match status" value="1"/>
</dbReference>
<comment type="similarity">
    <text evidence="1">Belongs to the short-chain dehydrogenases/reductases (SDR) family.</text>
</comment>
<dbReference type="PRINTS" id="PR00080">
    <property type="entry name" value="SDRFAMILY"/>
</dbReference>
<dbReference type="EMBL" id="KZ819321">
    <property type="protein sequence ID" value="PWN23823.1"/>
    <property type="molecule type" value="Genomic_DNA"/>
</dbReference>
<evidence type="ECO:0000313" key="5">
    <source>
        <dbReference type="Proteomes" id="UP000245942"/>
    </source>
</evidence>
<dbReference type="Pfam" id="PF13561">
    <property type="entry name" value="adh_short_C2"/>
    <property type="match status" value="1"/>
</dbReference>
<dbReference type="GeneID" id="37013089"/>
<protein>
    <submittedName>
        <fullName evidence="4">NAD(P)-binding protein</fullName>
    </submittedName>
</protein>
<dbReference type="GO" id="GO:0016491">
    <property type="term" value="F:oxidoreductase activity"/>
    <property type="evidence" value="ECO:0007669"/>
    <property type="project" value="UniProtKB-KW"/>
</dbReference>
<gene>
    <name evidence="4" type="ORF">BCV69DRAFT_279737</name>
</gene>
<dbReference type="PANTHER" id="PTHR43618:SF8">
    <property type="entry name" value="7ALPHA-HYDROXYSTEROID DEHYDROGENASE"/>
    <property type="match status" value="1"/>
</dbReference>
<dbReference type="InterPro" id="IPR052178">
    <property type="entry name" value="Sec_Metab_Biosynth_SDR"/>
</dbReference>
<dbReference type="STRING" id="1684307.A0A316UIP9"/>
<reference evidence="4 5" key="1">
    <citation type="journal article" date="2018" name="Mol. Biol. Evol.">
        <title>Broad Genomic Sampling Reveals a Smut Pathogenic Ancestry of the Fungal Clade Ustilaginomycotina.</title>
        <authorList>
            <person name="Kijpornyongpan T."/>
            <person name="Mondo S.J."/>
            <person name="Barry K."/>
            <person name="Sandor L."/>
            <person name="Lee J."/>
            <person name="Lipzen A."/>
            <person name="Pangilinan J."/>
            <person name="LaButti K."/>
            <person name="Hainaut M."/>
            <person name="Henrissat B."/>
            <person name="Grigoriev I.V."/>
            <person name="Spatafora J.W."/>
            <person name="Aime M.C."/>
        </authorList>
    </citation>
    <scope>NUCLEOTIDE SEQUENCE [LARGE SCALE GENOMIC DNA]</scope>
    <source>
        <strain evidence="4 5">MCA 4718</strain>
    </source>
</reference>
<name>A0A316UIP9_9BASI</name>
<dbReference type="SUPFAM" id="SSF51735">
    <property type="entry name" value="NAD(P)-binding Rossmann-fold domains"/>
    <property type="match status" value="1"/>
</dbReference>
<dbReference type="InterPro" id="IPR036291">
    <property type="entry name" value="NAD(P)-bd_dom_sf"/>
</dbReference>
<dbReference type="PANTHER" id="PTHR43618">
    <property type="entry name" value="7-ALPHA-HYDROXYSTEROID DEHYDROGENASE"/>
    <property type="match status" value="1"/>
</dbReference>
<proteinExistence type="inferred from homology"/>
<dbReference type="PRINTS" id="PR00081">
    <property type="entry name" value="GDHRDH"/>
</dbReference>
<dbReference type="RefSeq" id="XP_025350983.1">
    <property type="nucleotide sequence ID" value="XM_025491355.1"/>
</dbReference>
<dbReference type="Proteomes" id="UP000245942">
    <property type="component" value="Unassembled WGS sequence"/>
</dbReference>
<evidence type="ECO:0000256" key="2">
    <source>
        <dbReference type="ARBA" id="ARBA00022857"/>
    </source>
</evidence>
<keyword evidence="2" id="KW-0521">NADP</keyword>
<sequence>MPKDAAPDVMPSLVNTDLFSVKGKVAVVTGGATGLGLMMAAAFVQNGAKVYIASRKLEDLKKVAEKLNATSPNKGSGPACIPVQADIGSKAGCDALAKHIKDNETELDILVNNSGLTWGAPMDDFPEDKGWDKTFHLNVKSQFYLTVALLPLLEKNKSNTKPASVINIASTAAFVPVAESGLSAPGHGTWSYQPSKAASVHLTRTLATSLAERFILVNAICPGVFPSRMTAFALSENKEALESIQPTGRIGTPEDIGGLAVFLSSRAGSHVTGTATVIDGGNSLQFMPRL</sequence>
<dbReference type="AlphaFoldDB" id="A0A316UIP9"/>
<evidence type="ECO:0000256" key="3">
    <source>
        <dbReference type="ARBA" id="ARBA00023002"/>
    </source>
</evidence>
<dbReference type="OrthoDB" id="2898618at2759"/>
<evidence type="ECO:0000256" key="1">
    <source>
        <dbReference type="ARBA" id="ARBA00006484"/>
    </source>
</evidence>
<keyword evidence="5" id="KW-1185">Reference proteome</keyword>
<dbReference type="FunFam" id="3.40.50.720:FF:000084">
    <property type="entry name" value="Short-chain dehydrogenase reductase"/>
    <property type="match status" value="1"/>
</dbReference>